<organism evidence="2 3">
    <name type="scientific">Trichoglossum hirsutum</name>
    <dbReference type="NCBI Taxonomy" id="265104"/>
    <lineage>
        <taxon>Eukaryota</taxon>
        <taxon>Fungi</taxon>
        <taxon>Dikarya</taxon>
        <taxon>Ascomycota</taxon>
        <taxon>Pezizomycotina</taxon>
        <taxon>Geoglossomycetes</taxon>
        <taxon>Geoglossales</taxon>
        <taxon>Geoglossaceae</taxon>
        <taxon>Trichoglossum</taxon>
    </lineage>
</organism>
<protein>
    <recommendedName>
        <fullName evidence="4">Prolyl 4-hydroxylase alpha subunit Fe(2+) 2OG dioxygenase domain-containing protein</fullName>
    </recommendedName>
</protein>
<evidence type="ECO:0000313" key="3">
    <source>
        <dbReference type="Proteomes" id="UP000750711"/>
    </source>
</evidence>
<dbReference type="Gene3D" id="2.60.120.620">
    <property type="entry name" value="q2cbj1_9rhob like domain"/>
    <property type="match status" value="1"/>
</dbReference>
<feature type="compositionally biased region" description="Basic and acidic residues" evidence="1">
    <location>
        <begin position="515"/>
        <end position="525"/>
    </location>
</feature>
<name>A0A9P8LEU9_9PEZI</name>
<dbReference type="Proteomes" id="UP000750711">
    <property type="component" value="Unassembled WGS sequence"/>
</dbReference>
<evidence type="ECO:0000313" key="2">
    <source>
        <dbReference type="EMBL" id="KAH0562687.1"/>
    </source>
</evidence>
<evidence type="ECO:0008006" key="4">
    <source>
        <dbReference type="Google" id="ProtNLM"/>
    </source>
</evidence>
<accession>A0A9P8LEU9</accession>
<evidence type="ECO:0000256" key="1">
    <source>
        <dbReference type="SAM" id="MobiDB-lite"/>
    </source>
</evidence>
<dbReference type="PANTHER" id="PTHR33099">
    <property type="entry name" value="FE2OG DIOXYGENASE DOMAIN-CONTAINING PROTEIN"/>
    <property type="match status" value="1"/>
</dbReference>
<dbReference type="AlphaFoldDB" id="A0A9P8LEU9"/>
<reference evidence="2" key="1">
    <citation type="submission" date="2021-03" db="EMBL/GenBank/DDBJ databases">
        <title>Comparative genomics and phylogenomic investigation of the class Geoglossomycetes provide insights into ecological specialization and systematics.</title>
        <authorList>
            <person name="Melie T."/>
            <person name="Pirro S."/>
            <person name="Miller A.N."/>
            <person name="Quandt A."/>
        </authorList>
    </citation>
    <scope>NUCLEOTIDE SEQUENCE</scope>
    <source>
        <strain evidence="2">CAQ_001_2017</strain>
    </source>
</reference>
<keyword evidence="3" id="KW-1185">Reference proteome</keyword>
<feature type="region of interest" description="Disordered" evidence="1">
    <location>
        <begin position="345"/>
        <end position="390"/>
    </location>
</feature>
<proteinExistence type="predicted"/>
<dbReference type="PANTHER" id="PTHR33099:SF7">
    <property type="entry name" value="MYND-TYPE DOMAIN-CONTAINING PROTEIN"/>
    <property type="match status" value="1"/>
</dbReference>
<feature type="region of interest" description="Disordered" evidence="1">
    <location>
        <begin position="514"/>
        <end position="536"/>
    </location>
</feature>
<gene>
    <name evidence="2" type="ORF">GP486_002644</name>
</gene>
<sequence length="976" mass="106902">MASSIIDLSEDLTSPFSSSELSYAQSEASSINLNNAHFIKGRLYAYLSYTNPPGSFASFGILLDPVNPGVSVNNIGVIGLPLSERDAKAIIGVCHEATSAGSDKMLADATTKGIWELDADKFHVRNPRWHLALRKIIKKVGSDLGVESGADEIRAEVNKLFVYEEGAISKPHMESGKAPRAFATLAICLPSQHEGGELHITHCGQSMVHETARVPEFAQSYMAWYSDVTHEVMTIKSGYRLVLTYNLVYYPGVAWSAATLGDDKTRLHNIFAGWRNSLVNDTSDCPMILAYILNQGHTKADFSPSQLKDKDNLKARYLKEVCEEAGFYFYLADLHCTFGGCSEEDDSEDSEVRGHDNSNGKGKNVKREASNEGGESGDGRIRAQSTESAHPDTLKLKNVVGIDGTKVAEEASICMGDIIQPNPFAEDLDGEDHSGVGDDEGVISARLYRKKVALLIPQEYHVPFLLGAVENSSAQVQAWLSRVIHSVQTNPSDRVREELVELLENVMELQHARISTKESCRESHSASHVSDGTEEPFPEEIMGEVLKGALLLEHMEHCVRAIELVQGKLPSSVFPELGKAMLSHSSDMKDITSIAVDNQPSIHEKYAALNAMLSAYEEDDLGNVDAPPSPVGEDSLREWVKAKFEEILGKTHKHCVKEDGRALVEIARTCGNRNGVLLRRVLPLVRSHATATAFTITFLNHLFEAYEDSVFARHEVVTVFRDVLGDFALEFLPRPRGTRAGPSPLGVLSTELELVTGEDVAALIGNCLSLDLTKEMDHLLVKITSAAGTVDTSCFSAIFLPLLSTLILDLDVRSIPISTPRFHQFAHGILILYLARHVGPQPREPTSWKRPACGCSRRCTDCNALDQFLADPERKLGRFPLAKPRRDHLQRQLELGGSKCTYGTDEKGLPHELVVTKTDKGWKGAQKAWRGRCREAVKAVKGLAVDGAALRGLLGPNYEELVGWGLKVDGARAAAA</sequence>
<comment type="caution">
    <text evidence="2">The sequence shown here is derived from an EMBL/GenBank/DDBJ whole genome shotgun (WGS) entry which is preliminary data.</text>
</comment>
<dbReference type="EMBL" id="JAGHQM010000307">
    <property type="protein sequence ID" value="KAH0562687.1"/>
    <property type="molecule type" value="Genomic_DNA"/>
</dbReference>